<evidence type="ECO:0000256" key="1">
    <source>
        <dbReference type="SAM" id="MobiDB-lite"/>
    </source>
</evidence>
<evidence type="ECO:0000313" key="3">
    <source>
        <dbReference type="Proteomes" id="UP000184404"/>
    </source>
</evidence>
<sequence>MGENAKEQVVSVEGHHEHSHSHGHTHDHVHEHDHEHGHVHSHEHTKAVLNRMARLIGHMQSIRRMVEEGRDCSEVLVQISAVNAALRNVGKIILKDHMEHCIVDAVQQNDQAAIDRFEKALDQFMK</sequence>
<keyword evidence="3" id="KW-1185">Reference proteome</keyword>
<keyword evidence="2" id="KW-0238">DNA-binding</keyword>
<dbReference type="GO" id="GO:0003677">
    <property type="term" value="F:DNA binding"/>
    <property type="evidence" value="ECO:0007669"/>
    <property type="project" value="UniProtKB-KW"/>
</dbReference>
<dbReference type="STRING" id="1123243.SAMN02745190_00927"/>
<dbReference type="AlphaFoldDB" id="A0A1M4V924"/>
<name>A0A1M4V924_9FIRM</name>
<dbReference type="InterPro" id="IPR038390">
    <property type="entry name" value="Metal_Tscrpt_repr_sf"/>
</dbReference>
<reference evidence="2 3" key="1">
    <citation type="submission" date="2016-11" db="EMBL/GenBank/DDBJ databases">
        <authorList>
            <person name="Jaros S."/>
            <person name="Januszkiewicz K."/>
            <person name="Wedrychowicz H."/>
        </authorList>
    </citation>
    <scope>NUCLEOTIDE SEQUENCE [LARGE SCALE GENOMIC DNA]</scope>
    <source>
        <strain evidence="2 3">DSM 10502</strain>
    </source>
</reference>
<dbReference type="GO" id="GO:0045892">
    <property type="term" value="P:negative regulation of DNA-templated transcription"/>
    <property type="evidence" value="ECO:0007669"/>
    <property type="project" value="UniProtKB-ARBA"/>
</dbReference>
<dbReference type="PANTHER" id="PTHR33677:SF3">
    <property type="entry name" value="COPPER-SENSING TRANSCRIPTIONAL REPRESSOR RICR"/>
    <property type="match status" value="1"/>
</dbReference>
<protein>
    <submittedName>
        <fullName evidence="2">DNA-binding transcriptional regulator, FrmR family</fullName>
    </submittedName>
</protein>
<dbReference type="Pfam" id="PF02583">
    <property type="entry name" value="Trns_repr_metal"/>
    <property type="match status" value="1"/>
</dbReference>
<dbReference type="Proteomes" id="UP000184404">
    <property type="component" value="Unassembled WGS sequence"/>
</dbReference>
<dbReference type="EMBL" id="FQUG01000003">
    <property type="protein sequence ID" value="SHE65491.1"/>
    <property type="molecule type" value="Genomic_DNA"/>
</dbReference>
<feature type="compositionally biased region" description="Basic and acidic residues" evidence="1">
    <location>
        <begin position="24"/>
        <end position="45"/>
    </location>
</feature>
<dbReference type="OrthoDB" id="9811244at2"/>
<dbReference type="GO" id="GO:0046872">
    <property type="term" value="F:metal ion binding"/>
    <property type="evidence" value="ECO:0007669"/>
    <property type="project" value="InterPro"/>
</dbReference>
<dbReference type="Gene3D" id="1.20.58.1000">
    <property type="entry name" value="Metal-sensitive repressor, helix protomer"/>
    <property type="match status" value="1"/>
</dbReference>
<dbReference type="PANTHER" id="PTHR33677">
    <property type="entry name" value="TRANSCRIPTIONAL REPRESSOR FRMR-RELATED"/>
    <property type="match status" value="1"/>
</dbReference>
<gene>
    <name evidence="2" type="ORF">SAMN02745190_00927</name>
</gene>
<accession>A0A1M4V924</accession>
<organism evidence="2 3">
    <name type="scientific">Schwartzia succinivorans DSM 10502</name>
    <dbReference type="NCBI Taxonomy" id="1123243"/>
    <lineage>
        <taxon>Bacteria</taxon>
        <taxon>Bacillati</taxon>
        <taxon>Bacillota</taxon>
        <taxon>Negativicutes</taxon>
        <taxon>Selenomonadales</taxon>
        <taxon>Selenomonadaceae</taxon>
        <taxon>Schwartzia</taxon>
    </lineage>
</organism>
<feature type="region of interest" description="Disordered" evidence="1">
    <location>
        <begin position="1"/>
        <end position="45"/>
    </location>
</feature>
<dbReference type="CDD" id="cd10158">
    <property type="entry name" value="CsoR-like_DUF156_1"/>
    <property type="match status" value="1"/>
</dbReference>
<dbReference type="InterPro" id="IPR003735">
    <property type="entry name" value="Metal_Tscrpt_repr"/>
</dbReference>
<dbReference type="RefSeq" id="WP_094756461.1">
    <property type="nucleotide sequence ID" value="NZ_FQUG01000003.1"/>
</dbReference>
<evidence type="ECO:0000313" key="2">
    <source>
        <dbReference type="EMBL" id="SHE65491.1"/>
    </source>
</evidence>
<proteinExistence type="predicted"/>